<protein>
    <submittedName>
        <fullName evidence="1">Uncharacterized protein</fullName>
    </submittedName>
</protein>
<evidence type="ECO:0000313" key="1">
    <source>
        <dbReference type="EMBL" id="SEL76194.1"/>
    </source>
</evidence>
<keyword evidence="2" id="KW-1185">Reference proteome</keyword>
<dbReference type="Proteomes" id="UP000199120">
    <property type="component" value="Unassembled WGS sequence"/>
</dbReference>
<dbReference type="AlphaFoldDB" id="A0A1H7SW92"/>
<proteinExistence type="predicted"/>
<dbReference type="EMBL" id="FOAJ01000013">
    <property type="protein sequence ID" value="SEL76194.1"/>
    <property type="molecule type" value="Genomic_DNA"/>
</dbReference>
<accession>A0A1H7SW92</accession>
<gene>
    <name evidence="1" type="ORF">SAMN05192542_11342</name>
</gene>
<sequence length="38" mass="4197">MSAFMKARLRGIEAGEVCGTTWGEFDHDAGIWTIPGER</sequence>
<evidence type="ECO:0000313" key="2">
    <source>
        <dbReference type="Proteomes" id="UP000199120"/>
    </source>
</evidence>
<name>A0A1H7SW92_9BURK</name>
<reference evidence="2" key="1">
    <citation type="submission" date="2016-10" db="EMBL/GenBank/DDBJ databases">
        <authorList>
            <person name="Varghese N."/>
            <person name="Submissions S."/>
        </authorList>
    </citation>
    <scope>NUCLEOTIDE SEQUENCE [LARGE SCALE GENOMIC DNA]</scope>
    <source>
        <strain evidence="2">LMG 26416</strain>
    </source>
</reference>
<organism evidence="1 2">
    <name type="scientific">Paraburkholderia caballeronis</name>
    <dbReference type="NCBI Taxonomy" id="416943"/>
    <lineage>
        <taxon>Bacteria</taxon>
        <taxon>Pseudomonadati</taxon>
        <taxon>Pseudomonadota</taxon>
        <taxon>Betaproteobacteria</taxon>
        <taxon>Burkholderiales</taxon>
        <taxon>Burkholderiaceae</taxon>
        <taxon>Paraburkholderia</taxon>
    </lineage>
</organism>